<evidence type="ECO:0000313" key="3">
    <source>
        <dbReference type="Proteomes" id="UP001317001"/>
    </source>
</evidence>
<evidence type="ECO:0000313" key="2">
    <source>
        <dbReference type="EMBL" id="UUV20423.1"/>
    </source>
</evidence>
<sequence>MCLRNFLKLKIFSFLLLSYASYGQSCYCKDKEELSTIINCEKYYFSNGNSINWTYDCNGSYLIFEDREASKILFELESSLIELTGRLGYSSWEEFDDFFIIENRLISGCCDPEEYILFDKNSGKKIKEFGSLLYHTSVYNIYLESYSQKQISILMFNKEKSIYKAYSLSDVDLIYKSLENSKFLFLENLFNVKEIKSNEFIIEIDIYDSNKRKCDVIKIPINKNV</sequence>
<name>A0ABY5NPF0_9FLAO</name>
<keyword evidence="1" id="KW-0732">Signal</keyword>
<proteinExistence type="predicted"/>
<evidence type="ECO:0000256" key="1">
    <source>
        <dbReference type="SAM" id="SignalP"/>
    </source>
</evidence>
<gene>
    <name evidence="2" type="ORF">NPX36_08585</name>
</gene>
<accession>A0ABY5NPF0</accession>
<feature type="signal peptide" evidence="1">
    <location>
        <begin position="1"/>
        <end position="23"/>
    </location>
</feature>
<dbReference type="Proteomes" id="UP001317001">
    <property type="component" value="Chromosome"/>
</dbReference>
<dbReference type="EMBL" id="CP102382">
    <property type="protein sequence ID" value="UUV20423.1"/>
    <property type="molecule type" value="Genomic_DNA"/>
</dbReference>
<keyword evidence="3" id="KW-1185">Reference proteome</keyword>
<dbReference type="RefSeq" id="WP_257498324.1">
    <property type="nucleotide sequence ID" value="NZ_CP102382.1"/>
</dbReference>
<reference evidence="2 3" key="1">
    <citation type="submission" date="2022-08" db="EMBL/GenBank/DDBJ databases">
        <title>Myroides zhujiangensis sp. nov., a novel bacterium isolated from sediment in the Pearl River Estuary.</title>
        <authorList>
            <person name="Cui L."/>
        </authorList>
    </citation>
    <scope>NUCLEOTIDE SEQUENCE [LARGE SCALE GENOMIC DNA]</scope>
    <source>
        <strain evidence="2 3">SCSIO 72103</strain>
    </source>
</reference>
<protein>
    <submittedName>
        <fullName evidence="2">Uncharacterized protein</fullName>
    </submittedName>
</protein>
<feature type="chain" id="PRO_5045858004" evidence="1">
    <location>
        <begin position="24"/>
        <end position="225"/>
    </location>
</feature>
<organism evidence="2 3">
    <name type="scientific">Paenimyroides aestuarii</name>
    <dbReference type="NCBI Taxonomy" id="2968490"/>
    <lineage>
        <taxon>Bacteria</taxon>
        <taxon>Pseudomonadati</taxon>
        <taxon>Bacteroidota</taxon>
        <taxon>Flavobacteriia</taxon>
        <taxon>Flavobacteriales</taxon>
        <taxon>Flavobacteriaceae</taxon>
        <taxon>Paenimyroides</taxon>
    </lineage>
</organism>